<organism evidence="7 8">
    <name type="scientific">Thermodesulfovibrio aggregans</name>
    <dbReference type="NCBI Taxonomy" id="86166"/>
    <lineage>
        <taxon>Bacteria</taxon>
        <taxon>Pseudomonadati</taxon>
        <taxon>Nitrospirota</taxon>
        <taxon>Thermodesulfovibrionia</taxon>
        <taxon>Thermodesulfovibrionales</taxon>
        <taxon>Thermodesulfovibrionaceae</taxon>
        <taxon>Thermodesulfovibrio</taxon>
    </lineage>
</organism>
<dbReference type="Gene3D" id="3.40.50.2300">
    <property type="match status" value="2"/>
</dbReference>
<keyword evidence="5" id="KW-1133">Transmembrane helix</keyword>
<evidence type="ECO:0000256" key="5">
    <source>
        <dbReference type="SAM" id="Phobius"/>
    </source>
</evidence>
<dbReference type="PANTHER" id="PTHR30483:SF6">
    <property type="entry name" value="PERIPLASMIC BINDING PROTEIN OF ABC TRANSPORTER FOR NATURAL AMINO ACIDS"/>
    <property type="match status" value="1"/>
</dbReference>
<dbReference type="SUPFAM" id="SSF53822">
    <property type="entry name" value="Periplasmic binding protein-like I"/>
    <property type="match status" value="1"/>
</dbReference>
<keyword evidence="2" id="KW-0813">Transport</keyword>
<dbReference type="PANTHER" id="PTHR30483">
    <property type="entry name" value="LEUCINE-SPECIFIC-BINDING PROTEIN"/>
    <property type="match status" value="1"/>
</dbReference>
<keyword evidence="3" id="KW-0732">Signal</keyword>
<sequence length="368" mass="41316">MSKSFYITTLTLFFVGIFLWFFYPPPKPPIKVGLMVSLTGSSPDLGREIRDGAFMAVEEINNGGGINGRRIELIIKDNMANSEIAKENYLEFLNEGVTAVIGPATSTIARALLPLINEHKLLAISPTVSATEFTGKDDYFITLEPCNNKFARVFGKYVREKIKPKKTLIMIDERNPVYTGDFAGSFINQIKKISSIYTLTISEKVSDFDELVNHALSYRPDFVLIITDIFNASIIIQKIRRINSHVQLGIAPWARFYGLVVFTGHFSEGVLSVDFYDQSTKKYMEFKEKFMKKFGYPPDSSVINGYNAVMIIKEAILKSAKSGSIGENILNSKFNLPLGDISINQYGDSEIEPFVIVIKNGIFERIES</sequence>
<evidence type="ECO:0000256" key="2">
    <source>
        <dbReference type="ARBA" id="ARBA00022448"/>
    </source>
</evidence>
<dbReference type="InterPro" id="IPR028081">
    <property type="entry name" value="Leu-bd"/>
</dbReference>
<dbReference type="STRING" id="86166.TAGGR_11245"/>
<evidence type="ECO:0000313" key="7">
    <source>
        <dbReference type="EMBL" id="GAQ95045.1"/>
    </source>
</evidence>
<accession>A0A0U9HYC4</accession>
<feature type="domain" description="Leucine-binding protein" evidence="6">
    <location>
        <begin position="29"/>
        <end position="319"/>
    </location>
</feature>
<dbReference type="InterPro" id="IPR028082">
    <property type="entry name" value="Peripla_BP_I"/>
</dbReference>
<dbReference type="AlphaFoldDB" id="A0A0U9HYC4"/>
<keyword evidence="5" id="KW-0472">Membrane</keyword>
<dbReference type="InterPro" id="IPR051010">
    <property type="entry name" value="BCAA_transport"/>
</dbReference>
<name>A0A0U9HYC4_9BACT</name>
<dbReference type="InterPro" id="IPR000709">
    <property type="entry name" value="Leu_Ile_Val-bd"/>
</dbReference>
<comment type="similarity">
    <text evidence="1">Belongs to the leucine-binding protein family.</text>
</comment>
<reference evidence="8" key="1">
    <citation type="submission" date="2016-01" db="EMBL/GenBank/DDBJ databases">
        <title>Draft genome sequence of Thermodesulfovibrio aggregans strain TGE-P1.</title>
        <authorList>
            <person name="Sekiguchi Y."/>
            <person name="Ohashi A."/>
            <person name="Matsuura N."/>
            <person name="Tourlousse M.D."/>
        </authorList>
    </citation>
    <scope>NUCLEOTIDE SEQUENCE [LARGE SCALE GENOMIC DNA]</scope>
    <source>
        <strain evidence="8">TGE-P1</strain>
    </source>
</reference>
<evidence type="ECO:0000256" key="1">
    <source>
        <dbReference type="ARBA" id="ARBA00010062"/>
    </source>
</evidence>
<keyword evidence="8" id="KW-1185">Reference proteome</keyword>
<dbReference type="Pfam" id="PF13458">
    <property type="entry name" value="Peripla_BP_6"/>
    <property type="match status" value="1"/>
</dbReference>
<dbReference type="OrthoDB" id="9783240at2"/>
<proteinExistence type="inferred from homology"/>
<feature type="transmembrane region" description="Helical" evidence="5">
    <location>
        <begin position="5"/>
        <end position="23"/>
    </location>
</feature>
<dbReference type="PRINTS" id="PR00337">
    <property type="entry name" value="LEUILEVALBP"/>
</dbReference>
<keyword evidence="4" id="KW-0029">Amino-acid transport</keyword>
<dbReference type="EMBL" id="BCNO01000001">
    <property type="protein sequence ID" value="GAQ95045.1"/>
    <property type="molecule type" value="Genomic_DNA"/>
</dbReference>
<dbReference type="GO" id="GO:0006865">
    <property type="term" value="P:amino acid transport"/>
    <property type="evidence" value="ECO:0007669"/>
    <property type="project" value="UniProtKB-KW"/>
</dbReference>
<evidence type="ECO:0000256" key="4">
    <source>
        <dbReference type="ARBA" id="ARBA00022970"/>
    </source>
</evidence>
<protein>
    <submittedName>
        <fullName evidence="7">Branched-chain amino acid transport system substrate-binding protein</fullName>
    </submittedName>
</protein>
<dbReference type="RefSeq" id="WP_059176445.1">
    <property type="nucleotide sequence ID" value="NZ_BCNO01000001.1"/>
</dbReference>
<evidence type="ECO:0000256" key="3">
    <source>
        <dbReference type="ARBA" id="ARBA00022729"/>
    </source>
</evidence>
<gene>
    <name evidence="7" type="ORF">TAGGR_11245</name>
</gene>
<evidence type="ECO:0000259" key="6">
    <source>
        <dbReference type="Pfam" id="PF13458"/>
    </source>
</evidence>
<keyword evidence="5" id="KW-0812">Transmembrane</keyword>
<comment type="caution">
    <text evidence="7">The sequence shown here is derived from an EMBL/GenBank/DDBJ whole genome shotgun (WGS) entry which is preliminary data.</text>
</comment>
<dbReference type="Proteomes" id="UP000054976">
    <property type="component" value="Unassembled WGS sequence"/>
</dbReference>
<evidence type="ECO:0000313" key="8">
    <source>
        <dbReference type="Proteomes" id="UP000054976"/>
    </source>
</evidence>